<protein>
    <submittedName>
        <fullName evidence="1">Uncharacterized protein</fullName>
    </submittedName>
</protein>
<comment type="caution">
    <text evidence="1">The sequence shown here is derived from an EMBL/GenBank/DDBJ whole genome shotgun (WGS) entry which is preliminary data.</text>
</comment>
<accession>A0ABW5R7U1</accession>
<evidence type="ECO:0000313" key="1">
    <source>
        <dbReference type="EMBL" id="MFD2670650.1"/>
    </source>
</evidence>
<dbReference type="RefSeq" id="WP_379928065.1">
    <property type="nucleotide sequence ID" value="NZ_JBHUMM010000005.1"/>
</dbReference>
<keyword evidence="2" id="KW-1185">Reference proteome</keyword>
<organism evidence="1 2">
    <name type="scientific">Marinicrinis sediminis</name>
    <dbReference type="NCBI Taxonomy" id="1652465"/>
    <lineage>
        <taxon>Bacteria</taxon>
        <taxon>Bacillati</taxon>
        <taxon>Bacillota</taxon>
        <taxon>Bacilli</taxon>
        <taxon>Bacillales</taxon>
        <taxon>Paenibacillaceae</taxon>
    </lineage>
</organism>
<proteinExistence type="predicted"/>
<evidence type="ECO:0000313" key="2">
    <source>
        <dbReference type="Proteomes" id="UP001597497"/>
    </source>
</evidence>
<reference evidence="2" key="1">
    <citation type="journal article" date="2019" name="Int. J. Syst. Evol. Microbiol.">
        <title>The Global Catalogue of Microorganisms (GCM) 10K type strain sequencing project: providing services to taxonomists for standard genome sequencing and annotation.</title>
        <authorList>
            <consortium name="The Broad Institute Genomics Platform"/>
            <consortium name="The Broad Institute Genome Sequencing Center for Infectious Disease"/>
            <person name="Wu L."/>
            <person name="Ma J."/>
        </authorList>
    </citation>
    <scope>NUCLEOTIDE SEQUENCE [LARGE SCALE GENOMIC DNA]</scope>
    <source>
        <strain evidence="2">KCTC 33676</strain>
    </source>
</reference>
<dbReference type="EMBL" id="JBHUMM010000005">
    <property type="protein sequence ID" value="MFD2670650.1"/>
    <property type="molecule type" value="Genomic_DNA"/>
</dbReference>
<sequence length="104" mass="12013">MVSNKSLFEEEGKRRLLDVLRQSFPSLETGYILHWIPEQEEDFYKILINDSLIADIELNRTIQDVVPTINSMPLSQYKVGLIKINQKKLAVAVDLARKDLKKAK</sequence>
<dbReference type="Proteomes" id="UP001597497">
    <property type="component" value="Unassembled WGS sequence"/>
</dbReference>
<name>A0ABW5R7U1_9BACL</name>
<gene>
    <name evidence="1" type="ORF">ACFSUC_03385</name>
</gene>